<dbReference type="PANTHER" id="PTHR43245:SF13">
    <property type="entry name" value="UDP-D-APIOSE_UDP-D-XYLOSE SYNTHASE 2"/>
    <property type="match status" value="1"/>
</dbReference>
<evidence type="ECO:0000259" key="1">
    <source>
        <dbReference type="Pfam" id="PF01370"/>
    </source>
</evidence>
<feature type="domain" description="NAD-dependent epimerase/dehydratase" evidence="1">
    <location>
        <begin position="3"/>
        <end position="223"/>
    </location>
</feature>
<dbReference type="SUPFAM" id="SSF51735">
    <property type="entry name" value="NAD(P)-binding Rossmann-fold domains"/>
    <property type="match status" value="1"/>
</dbReference>
<dbReference type="Gene3D" id="3.40.50.720">
    <property type="entry name" value="NAD(P)-binding Rossmann-like Domain"/>
    <property type="match status" value="1"/>
</dbReference>
<dbReference type="PANTHER" id="PTHR43245">
    <property type="entry name" value="BIFUNCTIONAL POLYMYXIN RESISTANCE PROTEIN ARNA"/>
    <property type="match status" value="1"/>
</dbReference>
<keyword evidence="3" id="KW-1185">Reference proteome</keyword>
<protein>
    <submittedName>
        <fullName evidence="2">Nucleoside-diphosphate-sugar epimerase</fullName>
    </submittedName>
</protein>
<dbReference type="Proteomes" id="UP001231124">
    <property type="component" value="Unassembled WGS sequence"/>
</dbReference>
<comment type="caution">
    <text evidence="2">The sequence shown here is derived from an EMBL/GenBank/DDBJ whole genome shotgun (WGS) entry which is preliminary data.</text>
</comment>
<organism evidence="2 3">
    <name type="scientific">Methylobacterium aerolatum</name>
    <dbReference type="NCBI Taxonomy" id="418708"/>
    <lineage>
        <taxon>Bacteria</taxon>
        <taxon>Pseudomonadati</taxon>
        <taxon>Pseudomonadota</taxon>
        <taxon>Alphaproteobacteria</taxon>
        <taxon>Hyphomicrobiales</taxon>
        <taxon>Methylobacteriaceae</taxon>
        <taxon>Methylobacterium</taxon>
    </lineage>
</organism>
<dbReference type="RefSeq" id="WP_238206039.1">
    <property type="nucleotide sequence ID" value="NZ_BPQE01000025.1"/>
</dbReference>
<gene>
    <name evidence="2" type="ORF">QO012_002578</name>
</gene>
<dbReference type="InterPro" id="IPR036291">
    <property type="entry name" value="NAD(P)-bd_dom_sf"/>
</dbReference>
<reference evidence="2 3" key="1">
    <citation type="submission" date="2023-07" db="EMBL/GenBank/DDBJ databases">
        <title>Genomic Encyclopedia of Type Strains, Phase IV (KMG-IV): sequencing the most valuable type-strain genomes for metagenomic binning, comparative biology and taxonomic classification.</title>
        <authorList>
            <person name="Goeker M."/>
        </authorList>
    </citation>
    <scope>NUCLEOTIDE SEQUENCE [LARGE SCALE GENOMIC DNA]</scope>
    <source>
        <strain evidence="2 3">DSM 19013</strain>
    </source>
</reference>
<dbReference type="InterPro" id="IPR001509">
    <property type="entry name" value="Epimerase_deHydtase"/>
</dbReference>
<evidence type="ECO:0000313" key="2">
    <source>
        <dbReference type="EMBL" id="MDQ0448073.1"/>
    </source>
</evidence>
<evidence type="ECO:0000313" key="3">
    <source>
        <dbReference type="Proteomes" id="UP001231124"/>
    </source>
</evidence>
<dbReference type="EMBL" id="JAUSVP010000006">
    <property type="protein sequence ID" value="MDQ0448073.1"/>
    <property type="molecule type" value="Genomic_DNA"/>
</dbReference>
<proteinExistence type="predicted"/>
<sequence length="303" mass="32026">MKVLVTGASGFIGRNVVAQLVRDGVAVVGAGRRPGPEGAAFEAVDLLEPGAPARLIDRVRPTHLVHLAWNATPGRFWTAPDNLDWSAATLSLTRAFAGAGGVRAVFAGSCAEYDWTGEGRLREDAPTVPATFYGRIKDATRRAVCAFGDQTGLSVAWGRVFWLYGPGEARNRLVSDVASALALRQPVETTEGLQQRDFLHVADVAGAFVAALASDHRGPFNIGSGSPVSVRRLIEGLASELGGRDLVAFGARPPAPGDPPLLAADPTILTEAVGFRPRVDLEVGLRETAAWWREASRATGQTT</sequence>
<dbReference type="InterPro" id="IPR050177">
    <property type="entry name" value="Lipid_A_modif_metabolic_enz"/>
</dbReference>
<accession>A0ABU0I0E0</accession>
<name>A0ABU0I0E0_9HYPH</name>
<dbReference type="Pfam" id="PF01370">
    <property type="entry name" value="Epimerase"/>
    <property type="match status" value="1"/>
</dbReference>